<dbReference type="PROSITE" id="PS00216">
    <property type="entry name" value="SUGAR_TRANSPORT_1"/>
    <property type="match status" value="1"/>
</dbReference>
<comment type="subcellular location">
    <subcellularLocation>
        <location evidence="1">Membrane</location>
        <topology evidence="1">Multi-pass membrane protein</topology>
    </subcellularLocation>
</comment>
<dbReference type="PANTHER" id="PTHR23502">
    <property type="entry name" value="MAJOR FACILITATOR SUPERFAMILY"/>
    <property type="match status" value="1"/>
</dbReference>
<dbReference type="InterPro" id="IPR020846">
    <property type="entry name" value="MFS_dom"/>
</dbReference>
<feature type="transmembrane region" description="Helical" evidence="5">
    <location>
        <begin position="459"/>
        <end position="484"/>
    </location>
</feature>
<feature type="transmembrane region" description="Helical" evidence="5">
    <location>
        <begin position="230"/>
        <end position="250"/>
    </location>
</feature>
<dbReference type="AlphaFoldDB" id="A0A9P6GHC6"/>
<dbReference type="GO" id="GO:0140115">
    <property type="term" value="P:export across plasma membrane"/>
    <property type="evidence" value="ECO:0007669"/>
    <property type="project" value="UniProtKB-ARBA"/>
</dbReference>
<feature type="transmembrane region" description="Helical" evidence="5">
    <location>
        <begin position="141"/>
        <end position="159"/>
    </location>
</feature>
<keyword evidence="3 5" id="KW-1133">Transmembrane helix</keyword>
<dbReference type="PROSITE" id="PS50850">
    <property type="entry name" value="MFS"/>
    <property type="match status" value="1"/>
</dbReference>
<dbReference type="InterPro" id="IPR036259">
    <property type="entry name" value="MFS_trans_sf"/>
</dbReference>
<feature type="transmembrane region" description="Helical" evidence="5">
    <location>
        <begin position="71"/>
        <end position="92"/>
    </location>
</feature>
<feature type="transmembrane region" description="Helical" evidence="5">
    <location>
        <begin position="340"/>
        <end position="369"/>
    </location>
</feature>
<evidence type="ECO:0000256" key="5">
    <source>
        <dbReference type="SAM" id="Phobius"/>
    </source>
</evidence>
<dbReference type="EMBL" id="WJXW01000005">
    <property type="protein sequence ID" value="KAF9735737.1"/>
    <property type="molecule type" value="Genomic_DNA"/>
</dbReference>
<dbReference type="OrthoDB" id="5215911at2759"/>
<protein>
    <recommendedName>
        <fullName evidence="6">Major facilitator superfamily (MFS) profile domain-containing protein</fullName>
    </recommendedName>
</protein>
<feature type="domain" description="Major facilitator superfamily (MFS) profile" evidence="6">
    <location>
        <begin position="74"/>
        <end position="557"/>
    </location>
</feature>
<organism evidence="7 8">
    <name type="scientific">Paraphaeosphaeria minitans</name>
    <dbReference type="NCBI Taxonomy" id="565426"/>
    <lineage>
        <taxon>Eukaryota</taxon>
        <taxon>Fungi</taxon>
        <taxon>Dikarya</taxon>
        <taxon>Ascomycota</taxon>
        <taxon>Pezizomycotina</taxon>
        <taxon>Dothideomycetes</taxon>
        <taxon>Pleosporomycetidae</taxon>
        <taxon>Pleosporales</taxon>
        <taxon>Massarineae</taxon>
        <taxon>Didymosphaeriaceae</taxon>
        <taxon>Paraphaeosphaeria</taxon>
    </lineage>
</organism>
<evidence type="ECO:0000256" key="3">
    <source>
        <dbReference type="ARBA" id="ARBA00022989"/>
    </source>
</evidence>
<reference evidence="7" key="1">
    <citation type="journal article" date="2020" name="Mol. Plant Microbe Interact.">
        <title>Genome Sequence of the Biocontrol Agent Coniothyrium minitans strain Conio (IMI 134523).</title>
        <authorList>
            <person name="Patel D."/>
            <person name="Shittu T.A."/>
            <person name="Baroncelli R."/>
            <person name="Muthumeenakshi S."/>
            <person name="Osborne T.H."/>
            <person name="Janganan T.K."/>
            <person name="Sreenivasaprasad S."/>
        </authorList>
    </citation>
    <scope>NUCLEOTIDE SEQUENCE</scope>
    <source>
        <strain evidence="7">Conio</strain>
    </source>
</reference>
<keyword evidence="4 5" id="KW-0472">Membrane</keyword>
<dbReference type="InterPro" id="IPR011701">
    <property type="entry name" value="MFS"/>
</dbReference>
<feature type="transmembrane region" description="Helical" evidence="5">
    <location>
        <begin position="432"/>
        <end position="453"/>
    </location>
</feature>
<feature type="transmembrane region" description="Helical" evidence="5">
    <location>
        <begin position="112"/>
        <end position="129"/>
    </location>
</feature>
<proteinExistence type="predicted"/>
<evidence type="ECO:0000259" key="6">
    <source>
        <dbReference type="PROSITE" id="PS50850"/>
    </source>
</evidence>
<evidence type="ECO:0000256" key="2">
    <source>
        <dbReference type="ARBA" id="ARBA00022692"/>
    </source>
</evidence>
<keyword evidence="2 5" id="KW-0812">Transmembrane</keyword>
<evidence type="ECO:0000313" key="8">
    <source>
        <dbReference type="Proteomes" id="UP000756921"/>
    </source>
</evidence>
<evidence type="ECO:0000313" key="7">
    <source>
        <dbReference type="EMBL" id="KAF9735737.1"/>
    </source>
</evidence>
<name>A0A9P6GHC6_9PLEO</name>
<dbReference type="GO" id="GO:0022857">
    <property type="term" value="F:transmembrane transporter activity"/>
    <property type="evidence" value="ECO:0007669"/>
    <property type="project" value="InterPro"/>
</dbReference>
<feature type="transmembrane region" description="Helical" evidence="5">
    <location>
        <begin position="171"/>
        <end position="193"/>
    </location>
</feature>
<dbReference type="InterPro" id="IPR005829">
    <property type="entry name" value="Sugar_transporter_CS"/>
</dbReference>
<dbReference type="SUPFAM" id="SSF103473">
    <property type="entry name" value="MFS general substrate transporter"/>
    <property type="match status" value="1"/>
</dbReference>
<comment type="caution">
    <text evidence="7">The sequence shown here is derived from an EMBL/GenBank/DDBJ whole genome shotgun (WGS) entry which is preliminary data.</text>
</comment>
<dbReference type="Pfam" id="PF07690">
    <property type="entry name" value="MFS_1"/>
    <property type="match status" value="1"/>
</dbReference>
<accession>A0A9P6GHC6</accession>
<sequence>MASPKPMEAKSKGSTRPLYEDEVGAEFIPGTEIMKDIGGVHFGHVQGSTESVILIPQPTNRPDDPLNWSPWWKFIVIFNQGFFVISSIVPALSISPLTQLLMDKWHKSLTEIALLTGVLVITGGYFNFVIIPCSEIFGRRITLLVCAALNLVACVWSATASSYGSFLGARILTGTGSSANESIMNVVVADMFFLHERGRYIGSYFWCYFVGVLLGPILSGAVAERVSFRWFFWACAMAQGLNLLLLMFFFPETRRLYEPKTTHTPTEILSEVAQQSAAMGSNKQNQAILSKNIINLTPEHISALTIVKRDYLGKGKPSKAQFGILQPVDRAALKVIMRHLFLPVHILFFPIVLWASISMGSAANSLLGINLLQAPALSAPPYNFNPAQVGYANFALVGGGVIGLVTAGPWSDWVSARATMKNNGVREPEMRLISLIPFIVAALIGLVVSGVGMHDKWPWPAVVIVGFGFVGLQVVTISTITITYAIDCYKPVTGEIMVIATVCKNTFGVGYFGMTYYMNDWATNSGYISPVMLLLAMNVGITLLGMVVFMFFGKTFRRWTKDSKIHSL</sequence>
<evidence type="ECO:0000256" key="4">
    <source>
        <dbReference type="ARBA" id="ARBA00023136"/>
    </source>
</evidence>
<dbReference type="Proteomes" id="UP000756921">
    <property type="component" value="Unassembled WGS sequence"/>
</dbReference>
<feature type="transmembrane region" description="Helical" evidence="5">
    <location>
        <begin position="389"/>
        <end position="411"/>
    </location>
</feature>
<dbReference type="GO" id="GO:0042908">
    <property type="term" value="P:xenobiotic transport"/>
    <property type="evidence" value="ECO:0007669"/>
    <property type="project" value="UniProtKB-ARBA"/>
</dbReference>
<dbReference type="PANTHER" id="PTHR23502:SF149">
    <property type="entry name" value="TRANSPORTER, PUTATIVE-RELATED"/>
    <property type="match status" value="1"/>
</dbReference>
<dbReference type="GO" id="GO:0005886">
    <property type="term" value="C:plasma membrane"/>
    <property type="evidence" value="ECO:0007669"/>
    <property type="project" value="TreeGrafter"/>
</dbReference>
<evidence type="ECO:0000256" key="1">
    <source>
        <dbReference type="ARBA" id="ARBA00004141"/>
    </source>
</evidence>
<feature type="transmembrane region" description="Helical" evidence="5">
    <location>
        <begin position="205"/>
        <end position="224"/>
    </location>
</feature>
<feature type="transmembrane region" description="Helical" evidence="5">
    <location>
        <begin position="530"/>
        <end position="552"/>
    </location>
</feature>
<feature type="transmembrane region" description="Helical" evidence="5">
    <location>
        <begin position="496"/>
        <end position="518"/>
    </location>
</feature>
<keyword evidence="8" id="KW-1185">Reference proteome</keyword>
<dbReference type="Gene3D" id="1.20.1250.20">
    <property type="entry name" value="MFS general substrate transporter like domains"/>
    <property type="match status" value="1"/>
</dbReference>
<gene>
    <name evidence="7" type="ORF">PMIN01_05652</name>
</gene>